<dbReference type="EMBL" id="LDEV01001214">
    <property type="protein sequence ID" value="KLJ12018.1"/>
    <property type="molecule type" value="Genomic_DNA"/>
</dbReference>
<dbReference type="OrthoDB" id="3599883at2759"/>
<sequence length="410" mass="44404">MPHQPRRRPAALYPLYANPPLWPLPLHPSLHHKHPLVSSGHNNVNKPVISLKGQRIPCQFVTRTTTPSDPSAPRALRPSARPAAAKQGAVPDDDDEHPFMATVFLQFCPMCERQIMIPSDSILYCSESCRRKDSSKPPDLPHVTTRKMTSSKKSPPASPPFTPKAIVAPMPPTQLASYSTSPIQIPVNNHEDPPSELDLPKWQPKINHQATKSLASTEASRYLSLFQTTNPPSSVTSSCSNTSCKIADENATHHNNNNSTTATNTTTNNTNDDNDTIHPRPVPIPQHSSTSVSTTSGQSTTQVPSLAHSPSTSAASSLLDSPTEPMAAYMHTTITTHALPQPATHHQRLSLPPRHIASSDTDTKRNFDLAMPYIIADPNNDATGPTPVKNEKRTVTARAVGSGGDGCLLR</sequence>
<accession>A0A0H1BLJ9</accession>
<proteinExistence type="predicted"/>
<feature type="region of interest" description="Disordered" evidence="1">
    <location>
        <begin position="130"/>
        <end position="178"/>
    </location>
</feature>
<reference evidence="3" key="1">
    <citation type="journal article" date="2015" name="PLoS Genet.">
        <title>The dynamic genome and transcriptome of the human fungal pathogen Blastomyces and close relative Emmonsia.</title>
        <authorList>
            <person name="Munoz J.F."/>
            <person name="Gauthier G.M."/>
            <person name="Desjardins C.A."/>
            <person name="Gallo J.E."/>
            <person name="Holder J."/>
            <person name="Sullivan T.D."/>
            <person name="Marty A.J."/>
            <person name="Carmen J.C."/>
            <person name="Chen Z."/>
            <person name="Ding L."/>
            <person name="Gujja S."/>
            <person name="Magrini V."/>
            <person name="Misas E."/>
            <person name="Mitreva M."/>
            <person name="Priest M."/>
            <person name="Saif S."/>
            <person name="Whiston E.A."/>
            <person name="Young S."/>
            <person name="Zeng Q."/>
            <person name="Goldman W.E."/>
            <person name="Mardis E.R."/>
            <person name="Taylor J.W."/>
            <person name="McEwen J.G."/>
            <person name="Clay O.K."/>
            <person name="Klein B.S."/>
            <person name="Cuomo C.A."/>
        </authorList>
    </citation>
    <scope>NUCLEOTIDE SEQUENCE [LARGE SCALE GENOMIC DNA]</scope>
    <source>
        <strain evidence="3">UAMH 139</strain>
    </source>
</reference>
<dbReference type="AlphaFoldDB" id="A0A0H1BLJ9"/>
<dbReference type="InterPro" id="IPR024368">
    <property type="entry name" value="Ecl1/2/3"/>
</dbReference>
<evidence type="ECO:0000256" key="1">
    <source>
        <dbReference type="SAM" id="MobiDB-lite"/>
    </source>
</evidence>
<feature type="region of interest" description="Disordered" evidence="1">
    <location>
        <begin position="250"/>
        <end position="320"/>
    </location>
</feature>
<evidence type="ECO:0000313" key="2">
    <source>
        <dbReference type="EMBL" id="KLJ12018.1"/>
    </source>
</evidence>
<protein>
    <submittedName>
        <fullName evidence="2">Uncharacterized protein</fullName>
    </submittedName>
</protein>
<feature type="compositionally biased region" description="Polar residues" evidence="1">
    <location>
        <begin position="308"/>
        <end position="320"/>
    </location>
</feature>
<name>A0A0H1BLJ9_9EURO</name>
<keyword evidence="3" id="KW-1185">Reference proteome</keyword>
<gene>
    <name evidence="2" type="ORF">EMPG_12853</name>
</gene>
<feature type="compositionally biased region" description="Low complexity" evidence="1">
    <location>
        <begin position="253"/>
        <end position="271"/>
    </location>
</feature>
<evidence type="ECO:0000313" key="3">
    <source>
        <dbReference type="Proteomes" id="UP000053573"/>
    </source>
</evidence>
<feature type="region of interest" description="Disordered" evidence="1">
    <location>
        <begin position="62"/>
        <end position="95"/>
    </location>
</feature>
<feature type="compositionally biased region" description="Low complexity" evidence="1">
    <location>
        <begin position="67"/>
        <end position="85"/>
    </location>
</feature>
<dbReference type="Proteomes" id="UP000053573">
    <property type="component" value="Unassembled WGS sequence"/>
</dbReference>
<organism evidence="2 3">
    <name type="scientific">Blastomyces silverae</name>
    <dbReference type="NCBI Taxonomy" id="2060906"/>
    <lineage>
        <taxon>Eukaryota</taxon>
        <taxon>Fungi</taxon>
        <taxon>Dikarya</taxon>
        <taxon>Ascomycota</taxon>
        <taxon>Pezizomycotina</taxon>
        <taxon>Eurotiomycetes</taxon>
        <taxon>Eurotiomycetidae</taxon>
        <taxon>Onygenales</taxon>
        <taxon>Ajellomycetaceae</taxon>
        <taxon>Blastomyces</taxon>
    </lineage>
</organism>
<comment type="caution">
    <text evidence="2">The sequence shown here is derived from an EMBL/GenBank/DDBJ whole genome shotgun (WGS) entry which is preliminary data.</text>
</comment>
<feature type="compositionally biased region" description="Low complexity" evidence="1">
    <location>
        <begin position="288"/>
        <end position="305"/>
    </location>
</feature>
<dbReference type="Pfam" id="PF12855">
    <property type="entry name" value="Ecl1"/>
    <property type="match status" value="1"/>
</dbReference>